<sequence length="134" mass="14162">MCPALLAVLSLLSPVVLAEQVEVFRLAAQSVHTVPGATVYDVDALQAITERLSAGLPSAPGVATEMARARFAAMSMADKAALQLAARVVGQAAHYRIVKAPAIVIDRKAVIYGVNDVAQALTIYRRWHAGEAAR</sequence>
<evidence type="ECO:0000313" key="2">
    <source>
        <dbReference type="EMBL" id="MBT0960323.1"/>
    </source>
</evidence>
<organism evidence="2 3">
    <name type="scientific">Denitromonas iodatirespirans</name>
    <dbReference type="NCBI Taxonomy" id="2795389"/>
    <lineage>
        <taxon>Bacteria</taxon>
        <taxon>Pseudomonadati</taxon>
        <taxon>Pseudomonadota</taxon>
        <taxon>Betaproteobacteria</taxon>
        <taxon>Rhodocyclales</taxon>
        <taxon>Zoogloeaceae</taxon>
        <taxon>Denitromonas</taxon>
    </lineage>
</organism>
<protein>
    <submittedName>
        <fullName evidence="2">TIGR03757 family integrating conjugative element protein</fullName>
    </submittedName>
</protein>
<keyword evidence="3" id="KW-1185">Reference proteome</keyword>
<gene>
    <name evidence="2" type="ORF">I8J34_03975</name>
</gene>
<dbReference type="InterPro" id="IPR011090">
    <property type="entry name" value="Integr_conj_element_PFL4709"/>
</dbReference>
<comment type="caution">
    <text evidence="2">The sequence shown here is derived from an EMBL/GenBank/DDBJ whole genome shotgun (WGS) entry which is preliminary data.</text>
</comment>
<dbReference type="RefSeq" id="WP_214360075.1">
    <property type="nucleotide sequence ID" value="NZ_JAEKFT010000003.1"/>
</dbReference>
<dbReference type="EMBL" id="JAEKFT010000003">
    <property type="protein sequence ID" value="MBT0960323.1"/>
    <property type="molecule type" value="Genomic_DNA"/>
</dbReference>
<evidence type="ECO:0000256" key="1">
    <source>
        <dbReference type="SAM" id="SignalP"/>
    </source>
</evidence>
<feature type="chain" id="PRO_5038141244" evidence="1">
    <location>
        <begin position="19"/>
        <end position="134"/>
    </location>
</feature>
<dbReference type="AlphaFoldDB" id="A0A944H6M5"/>
<reference evidence="3" key="1">
    <citation type="journal article" date="2022" name="ISME J.">
        <title>Genetic and phylogenetic analysis of dissimilatory iodate-reducing bacteria identifies potential niches across the world's oceans.</title>
        <authorList>
            <person name="Reyes-Umana V."/>
            <person name="Henning Z."/>
            <person name="Lee K."/>
            <person name="Barnum T.P."/>
            <person name="Coates J.D."/>
        </authorList>
    </citation>
    <scope>NUCLEOTIDE SEQUENCE [LARGE SCALE GENOMIC DNA]</scope>
    <source>
        <strain evidence="3">IR12</strain>
    </source>
</reference>
<evidence type="ECO:0000313" key="3">
    <source>
        <dbReference type="Proteomes" id="UP000694660"/>
    </source>
</evidence>
<dbReference type="Proteomes" id="UP000694660">
    <property type="component" value="Unassembled WGS sequence"/>
</dbReference>
<name>A0A944H6M5_DENI1</name>
<accession>A0A944H6M5</accession>
<dbReference type="NCBIfam" id="TIGR03757">
    <property type="entry name" value="conj_TIGR03757"/>
    <property type="match status" value="1"/>
</dbReference>
<dbReference type="Pfam" id="PF07511">
    <property type="entry name" value="DUF1525"/>
    <property type="match status" value="1"/>
</dbReference>
<proteinExistence type="predicted"/>
<keyword evidence="1" id="KW-0732">Signal</keyword>
<feature type="signal peptide" evidence="1">
    <location>
        <begin position="1"/>
        <end position="18"/>
    </location>
</feature>